<dbReference type="AlphaFoldDB" id="A0A4Q9M817"/>
<keyword evidence="1" id="KW-0547">Nucleotide-binding</keyword>
<feature type="region of interest" description="Disordered" evidence="3">
    <location>
        <begin position="1"/>
        <end position="39"/>
    </location>
</feature>
<dbReference type="GO" id="GO:0005783">
    <property type="term" value="C:endoplasmic reticulum"/>
    <property type="evidence" value="ECO:0007669"/>
    <property type="project" value="TreeGrafter"/>
</dbReference>
<dbReference type="InterPro" id="IPR020845">
    <property type="entry name" value="AMP-binding_CS"/>
</dbReference>
<reference evidence="5" key="1">
    <citation type="submission" date="2019-01" db="EMBL/GenBank/DDBJ databases">
        <title>Draft genome sequences of three monokaryotic isolates of the white-rot basidiomycete fungus Dichomitus squalens.</title>
        <authorList>
            <consortium name="DOE Joint Genome Institute"/>
            <person name="Lopez S.C."/>
            <person name="Andreopoulos B."/>
            <person name="Pangilinan J."/>
            <person name="Lipzen A."/>
            <person name="Riley R."/>
            <person name="Ahrendt S."/>
            <person name="Ng V."/>
            <person name="Barry K."/>
            <person name="Daum C."/>
            <person name="Grigoriev I.V."/>
            <person name="Hilden K.S."/>
            <person name="Makela M.R."/>
            <person name="de Vries R.P."/>
        </authorList>
    </citation>
    <scope>NUCLEOTIDE SEQUENCE [LARGE SCALE GENOMIC DNA]</scope>
    <source>
        <strain evidence="5">OM18370.1</strain>
    </source>
</reference>
<dbReference type="Proteomes" id="UP000292957">
    <property type="component" value="Unassembled WGS sequence"/>
</dbReference>
<dbReference type="Pfam" id="PF00501">
    <property type="entry name" value="AMP-binding"/>
    <property type="match status" value="1"/>
</dbReference>
<protein>
    <submittedName>
        <fullName evidence="5">Long-chain-fatty-acid-CoA ligase</fullName>
    </submittedName>
</protein>
<feature type="domain" description="AMP-dependent synthetase/ligase" evidence="4">
    <location>
        <begin position="94"/>
        <end position="503"/>
    </location>
</feature>
<evidence type="ECO:0000256" key="1">
    <source>
        <dbReference type="ARBA" id="ARBA00022741"/>
    </source>
</evidence>
<evidence type="ECO:0000256" key="3">
    <source>
        <dbReference type="SAM" id="MobiDB-lite"/>
    </source>
</evidence>
<dbReference type="SUPFAM" id="SSF56801">
    <property type="entry name" value="Acetyl-CoA synthetase-like"/>
    <property type="match status" value="1"/>
</dbReference>
<dbReference type="InterPro" id="IPR000873">
    <property type="entry name" value="AMP-dep_synth/lig_dom"/>
</dbReference>
<evidence type="ECO:0000256" key="2">
    <source>
        <dbReference type="ARBA" id="ARBA00022840"/>
    </source>
</evidence>
<dbReference type="GO" id="GO:0016020">
    <property type="term" value="C:membrane"/>
    <property type="evidence" value="ECO:0007669"/>
    <property type="project" value="TreeGrafter"/>
</dbReference>
<sequence>MSAQRKSPSPADYPIQLPPNADYNKQSVAIPGSERPGESATYRHSVFPFLTVDTPGVVTNLVDLYNEGYRRAAGGPFLGHRPILSRKPLTFANYHVWQSWPEVDTRRRAVGSALHKLFQTKELGGYQLDTVGIWSKNCPNWLLVDLACQAYNKVTVALYDTLGADSVEYVINHADLSIVFAAPEHIPFLLALSPKLPTLKYIVSIEAAEDDQKRVLTAWAKTRNIKFLDIVEFEEFGRANLIDVIPATADTLASICYTSGTSGVPKGALLSHGNLAIAAYSFLHALEDQEGQVAMSFLPLAHIYQRVMELTNVAIGKSIGYTTGDPLRFLEDIQILKPHYVPLVPRVLNRVYQSAIAAGDVPGIRGAIFRAAVAAKLHNLKTTGQFTHPLWDRLVFRKINNVLGGRVKMIGCGSAPFSKNIGDFLKIGLLADIREGYGMTENGGCCTTCWPYDPTAGGTVGGPVASAEIKLIDVPQLGYRVTDKPFPRGELLMRGGQRFIGYYKEEAKTQETIDAEGWLHTGDIATLDEQGRFKIIDRVKNIMKLAQGEYVALENIENVYASVPIIAQLFVYGDSLQSYLVGVVVPDPVQLADLVQRVLKQSVRPDDTAALGRYVKESRIIDAILTEMDKEPNVRKLRGFERIKRIHVTLDAFTVDNECLTPTLKIRRKETYAKFKPYIDALYALPDPTSGSKL</sequence>
<keyword evidence="5" id="KW-0436">Ligase</keyword>
<dbReference type="PROSITE" id="PS00455">
    <property type="entry name" value="AMP_BINDING"/>
    <property type="match status" value="1"/>
</dbReference>
<proteinExistence type="predicted"/>
<dbReference type="PANTHER" id="PTHR43272:SF33">
    <property type="entry name" value="AMP-BINDING DOMAIN-CONTAINING PROTEIN-RELATED"/>
    <property type="match status" value="1"/>
</dbReference>
<name>A0A4Q9M817_9APHY</name>
<organism evidence="5">
    <name type="scientific">Dichomitus squalens</name>
    <dbReference type="NCBI Taxonomy" id="114155"/>
    <lineage>
        <taxon>Eukaryota</taxon>
        <taxon>Fungi</taxon>
        <taxon>Dikarya</taxon>
        <taxon>Basidiomycota</taxon>
        <taxon>Agaricomycotina</taxon>
        <taxon>Agaricomycetes</taxon>
        <taxon>Polyporales</taxon>
        <taxon>Polyporaceae</taxon>
        <taxon>Dichomitus</taxon>
    </lineage>
</organism>
<dbReference type="PANTHER" id="PTHR43272">
    <property type="entry name" value="LONG-CHAIN-FATTY-ACID--COA LIGASE"/>
    <property type="match status" value="1"/>
</dbReference>
<keyword evidence="2" id="KW-0067">ATP-binding</keyword>
<dbReference type="GO" id="GO:0005524">
    <property type="term" value="F:ATP binding"/>
    <property type="evidence" value="ECO:0007669"/>
    <property type="project" value="UniProtKB-KW"/>
</dbReference>
<evidence type="ECO:0000313" key="5">
    <source>
        <dbReference type="EMBL" id="TBU23210.1"/>
    </source>
</evidence>
<dbReference type="InterPro" id="IPR042099">
    <property type="entry name" value="ANL_N_sf"/>
</dbReference>
<dbReference type="GO" id="GO:0004467">
    <property type="term" value="F:long-chain fatty acid-CoA ligase activity"/>
    <property type="evidence" value="ECO:0007669"/>
    <property type="project" value="TreeGrafter"/>
</dbReference>
<dbReference type="EMBL" id="ML143512">
    <property type="protein sequence ID" value="TBU23210.1"/>
    <property type="molecule type" value="Genomic_DNA"/>
</dbReference>
<accession>A0A4Q9M817</accession>
<evidence type="ECO:0000259" key="4">
    <source>
        <dbReference type="Pfam" id="PF00501"/>
    </source>
</evidence>
<dbReference type="OrthoDB" id="1700726at2759"/>
<dbReference type="Gene3D" id="3.40.50.12780">
    <property type="entry name" value="N-terminal domain of ligase-like"/>
    <property type="match status" value="1"/>
</dbReference>
<gene>
    <name evidence="5" type="ORF">BD311DRAFT_868968</name>
</gene>